<organism evidence="6 7">
    <name type="scientific">Vibrio fluvialis PG41</name>
    <dbReference type="NCBI Taxonomy" id="1336752"/>
    <lineage>
        <taxon>Bacteria</taxon>
        <taxon>Pseudomonadati</taxon>
        <taxon>Pseudomonadota</taxon>
        <taxon>Gammaproteobacteria</taxon>
        <taxon>Vibrionales</taxon>
        <taxon>Vibrionaceae</taxon>
        <taxon>Vibrio</taxon>
    </lineage>
</organism>
<accession>S7IBP4</accession>
<evidence type="ECO:0000256" key="2">
    <source>
        <dbReference type="ARBA" id="ARBA00022747"/>
    </source>
</evidence>
<dbReference type="Proteomes" id="UP000014854">
    <property type="component" value="Unassembled WGS sequence"/>
</dbReference>
<dbReference type="EMBL" id="ASXS01000001">
    <property type="protein sequence ID" value="EPP25559.1"/>
    <property type="molecule type" value="Genomic_DNA"/>
</dbReference>
<dbReference type="GO" id="GO:0009307">
    <property type="term" value="P:DNA restriction-modification system"/>
    <property type="evidence" value="ECO:0007669"/>
    <property type="project" value="UniProtKB-KW"/>
</dbReference>
<comment type="similarity">
    <text evidence="1">Belongs to the type-I restriction system S methylase family.</text>
</comment>
<feature type="domain" description="Type I restriction modification DNA specificity" evidence="5">
    <location>
        <begin position="3"/>
        <end position="150"/>
    </location>
</feature>
<keyword evidence="3" id="KW-0238">DNA-binding</keyword>
<evidence type="ECO:0000256" key="1">
    <source>
        <dbReference type="ARBA" id="ARBA00010923"/>
    </source>
</evidence>
<dbReference type="Pfam" id="PF01420">
    <property type="entry name" value="Methylase_S"/>
    <property type="match status" value="2"/>
</dbReference>
<dbReference type="InterPro" id="IPR052021">
    <property type="entry name" value="Type-I_RS_S_subunit"/>
</dbReference>
<dbReference type="PANTHER" id="PTHR30408">
    <property type="entry name" value="TYPE-1 RESTRICTION ENZYME ECOKI SPECIFICITY PROTEIN"/>
    <property type="match status" value="1"/>
</dbReference>
<dbReference type="Gene3D" id="3.90.220.20">
    <property type="entry name" value="DNA methylase specificity domains"/>
    <property type="match status" value="2"/>
</dbReference>
<feature type="coiled-coil region" evidence="4">
    <location>
        <begin position="141"/>
        <end position="168"/>
    </location>
</feature>
<evidence type="ECO:0000259" key="5">
    <source>
        <dbReference type="Pfam" id="PF01420"/>
    </source>
</evidence>
<sequence length="364" mass="40723">MSWVEKSLGEVLKLEYGKPLDKSLRKEGGKYPAYGANGIKAWSDEYFHDEETIVVGRKGSAGELTLTDGKFWPLDVTYFVKTNKNDYDIKFLYYLLLSLDLPSLATGVKPGINRNNVYKIQAKFPSYSTQKQVAGQLDKAFADIEQARANTEQNLQNARELFDSYLQQVFSERGEGWKTVKVSDIAELISGQHIAAKDYNSDGKGIGYLTGPSDFGRMSPTVTKWTEHPKKTALSGDILITVKGSGVGKINTMVDPELAISRQLMAIRVDAEISQLLYWVLYLNYEYFQSLANGAAIPGISRIDVLNLEFSLPTKNQEAVISNIELVQQKIYELEKNYNQKLAALDELKQSLLQQAFTGQLTQG</sequence>
<name>S7IBP4_VIBFL</name>
<evidence type="ECO:0000256" key="3">
    <source>
        <dbReference type="ARBA" id="ARBA00023125"/>
    </source>
</evidence>
<protein>
    <submittedName>
        <fullName evidence="6">Type I restriction-modification system, specificity subunit S</fullName>
    </submittedName>
</protein>
<dbReference type="PATRIC" id="fig|1336752.4.peg.716"/>
<dbReference type="AlphaFoldDB" id="S7IBP4"/>
<reference evidence="6 7" key="1">
    <citation type="journal article" date="2013" name="Gut Pathog.">
        <title>Evidence of a new metabolic capacity in an emerging diarrheal pathogen: lessons from the draft genomes of Vibrio fluvialis strains PG41 and I21563.</title>
        <authorList>
            <person name="Khatri I."/>
            <person name="Mahajan S."/>
            <person name="Dureja C."/>
            <person name="Subramanian S."/>
            <person name="Raychaudhuri S."/>
        </authorList>
    </citation>
    <scope>NUCLEOTIDE SEQUENCE [LARGE SCALE GENOMIC DNA]</scope>
    <source>
        <strain evidence="6 7">PG41</strain>
    </source>
</reference>
<dbReference type="InterPro" id="IPR000055">
    <property type="entry name" value="Restrct_endonuc_typeI_TRD"/>
</dbReference>
<comment type="caution">
    <text evidence="6">The sequence shown here is derived from an EMBL/GenBank/DDBJ whole genome shotgun (WGS) entry which is preliminary data.</text>
</comment>
<evidence type="ECO:0000313" key="6">
    <source>
        <dbReference type="EMBL" id="EPP25559.1"/>
    </source>
</evidence>
<gene>
    <name evidence="6" type="ORF">L910_0712</name>
</gene>
<keyword evidence="4" id="KW-0175">Coiled coil</keyword>
<dbReference type="SUPFAM" id="SSF116734">
    <property type="entry name" value="DNA methylase specificity domain"/>
    <property type="match status" value="2"/>
</dbReference>
<proteinExistence type="inferred from homology"/>
<evidence type="ECO:0000313" key="7">
    <source>
        <dbReference type="Proteomes" id="UP000014854"/>
    </source>
</evidence>
<dbReference type="CDD" id="cd17496">
    <property type="entry name" value="RMtype1_S_BliBORF2384P-TRD1-CR1_like"/>
    <property type="match status" value="1"/>
</dbReference>
<keyword evidence="2" id="KW-0680">Restriction system</keyword>
<dbReference type="RefSeq" id="WP_020328137.1">
    <property type="nucleotide sequence ID" value="NZ_ASXS01000001.1"/>
</dbReference>
<feature type="domain" description="Type I restriction modification DNA specificity" evidence="5">
    <location>
        <begin position="175"/>
        <end position="342"/>
    </location>
</feature>
<evidence type="ECO:0000256" key="4">
    <source>
        <dbReference type="SAM" id="Coils"/>
    </source>
</evidence>
<dbReference type="InterPro" id="IPR044946">
    <property type="entry name" value="Restrct_endonuc_typeI_TRD_sf"/>
</dbReference>
<dbReference type="GO" id="GO:0003677">
    <property type="term" value="F:DNA binding"/>
    <property type="evidence" value="ECO:0007669"/>
    <property type="project" value="UniProtKB-KW"/>
</dbReference>
<dbReference type="PANTHER" id="PTHR30408:SF12">
    <property type="entry name" value="TYPE I RESTRICTION ENZYME MJAVIII SPECIFICITY SUBUNIT"/>
    <property type="match status" value="1"/>
</dbReference>